<protein>
    <submittedName>
        <fullName evidence="1">Uncharacterized protein</fullName>
    </submittedName>
</protein>
<dbReference type="AlphaFoldDB" id="A0A382WMH9"/>
<gene>
    <name evidence="1" type="ORF">METZ01_LOCUS412723</name>
</gene>
<dbReference type="Gene3D" id="2.60.120.620">
    <property type="entry name" value="q2cbj1_9rhob like domain"/>
    <property type="match status" value="1"/>
</dbReference>
<name>A0A382WMH9_9ZZZZ</name>
<sequence length="184" mass="21536">MSEINFYYLEEATLSNLDRIFHTADIPFIRLSKFLTSVDIREESKITRDENIGFYKRSIGEAFLGDYWESDEIINFLKEATGFNLKFRTSQGQIYDSGDYSLLHTEEFEKERLVVVYDMTKNWNLDWGGYDIYTSPEKDPLICNRDEGTLMLALLKEGDYSCTRYVSLNSKSSVKLDKIVYDLK</sequence>
<reference evidence="1" key="1">
    <citation type="submission" date="2018-05" db="EMBL/GenBank/DDBJ databases">
        <authorList>
            <person name="Lanie J.A."/>
            <person name="Ng W.-L."/>
            <person name="Kazmierczak K.M."/>
            <person name="Andrzejewski T.M."/>
            <person name="Davidsen T.M."/>
            <person name="Wayne K.J."/>
            <person name="Tettelin H."/>
            <person name="Glass J.I."/>
            <person name="Rusch D."/>
            <person name="Podicherti R."/>
            <person name="Tsui H.-C.T."/>
            <person name="Winkler M.E."/>
        </authorList>
    </citation>
    <scope>NUCLEOTIDE SEQUENCE</scope>
</reference>
<organism evidence="1">
    <name type="scientific">marine metagenome</name>
    <dbReference type="NCBI Taxonomy" id="408172"/>
    <lineage>
        <taxon>unclassified sequences</taxon>
        <taxon>metagenomes</taxon>
        <taxon>ecological metagenomes</taxon>
    </lineage>
</organism>
<proteinExistence type="predicted"/>
<accession>A0A382WMH9</accession>
<dbReference type="EMBL" id="UINC01160950">
    <property type="protein sequence ID" value="SVD59869.1"/>
    <property type="molecule type" value="Genomic_DNA"/>
</dbReference>
<evidence type="ECO:0000313" key="1">
    <source>
        <dbReference type="EMBL" id="SVD59869.1"/>
    </source>
</evidence>